<dbReference type="AlphaFoldDB" id="A0A3M0IET0"/>
<reference evidence="1 2" key="1">
    <citation type="submission" date="2017-11" db="EMBL/GenBank/DDBJ databases">
        <title>Draft genome of actinobacteria isolated from guarana (Paullinia cupana (Mart.) Ducke.</title>
        <authorList>
            <person name="Siqueira K.A."/>
            <person name="Liotti R.G."/>
            <person name="Mendes T.A.O."/>
            <person name="Soares M.A."/>
        </authorList>
    </citation>
    <scope>NUCLEOTIDE SEQUENCE [LARGE SCALE GENOMIC DNA]</scope>
    <source>
        <strain evidence="1 2">193</strain>
    </source>
</reference>
<accession>A0A3M0IET0</accession>
<dbReference type="RefSeq" id="WP_121894774.1">
    <property type="nucleotide sequence ID" value="NZ_PENI01000043.1"/>
</dbReference>
<proteinExistence type="predicted"/>
<protein>
    <submittedName>
        <fullName evidence="1">Uncharacterized protein</fullName>
    </submittedName>
</protein>
<keyword evidence="2" id="KW-1185">Reference proteome</keyword>
<comment type="caution">
    <text evidence="1">The sequence shown here is derived from an EMBL/GenBank/DDBJ whole genome shotgun (WGS) entry which is preliminary data.</text>
</comment>
<sequence>MTHPKSALGVWEAGFQGLAVTALFDEAALRMPDTVGDHLSEYRGVGTAMLTGYQLRAHACDIPGRVRFHREHPTRASPLRPRVSPQ</sequence>
<dbReference type="EMBL" id="PENI01000043">
    <property type="protein sequence ID" value="RMB80356.1"/>
    <property type="molecule type" value="Genomic_DNA"/>
</dbReference>
<name>A0A3M0IET0_9ACTN</name>
<evidence type="ECO:0000313" key="1">
    <source>
        <dbReference type="EMBL" id="RMB80356.1"/>
    </source>
</evidence>
<organism evidence="1 2">
    <name type="scientific">Streptomyces shenzhenensis</name>
    <dbReference type="NCBI Taxonomy" id="943815"/>
    <lineage>
        <taxon>Bacteria</taxon>
        <taxon>Bacillati</taxon>
        <taxon>Actinomycetota</taxon>
        <taxon>Actinomycetes</taxon>
        <taxon>Kitasatosporales</taxon>
        <taxon>Streptomycetaceae</taxon>
        <taxon>Streptomyces</taxon>
    </lineage>
</organism>
<gene>
    <name evidence="1" type="ORF">CTZ28_40270</name>
</gene>
<dbReference type="OrthoDB" id="9809635at2"/>
<dbReference type="Proteomes" id="UP000270471">
    <property type="component" value="Unassembled WGS sequence"/>
</dbReference>
<evidence type="ECO:0000313" key="2">
    <source>
        <dbReference type="Proteomes" id="UP000270471"/>
    </source>
</evidence>